<sequence length="522" mass="56779">MAIFNFQILLYSLSMFFFGILFPQTNSLTFNLTNFNEPDQYANIIKNQSESAAYFSTGGLQVTSNERSANLAEQVGKATYIHQLDLWDETTGKLTDFNTHFVFVIASYGNKSFGDGLTFFLAPDASQTMGGGGAMGLPFELLNGTIKNTSTFVAVEFDTYGNGPNAWDPVDISPVTHVGINVNSLNSTNFSVWHCDIPQGIENEAWITYDSSSLNLSVVVTGSINNSRVYDSIHSIINLTHYLPNRVTIGFSASTGASFETHTIKSWDFNSSLVISETNKKISLGAVVGSVVGSGVFVGGFVLVGFGLWRRSRAKEEDEFEIEMSLENEFEAGAGPKKFSYSQLSRATNNFGEEQKLGEGGFGGVYRGFLRELNFYIAVKRISKGSKQGIKDEILAWAGNGLNMCNKSEILARWSTMEWEKSICMRELCAFDLAPVTSTSIQMVFGDTVAVVVVITGGDGVASGRALGNQDQKANIKRSEQPISHPEASKSPPTKAVPICSNKLVKPLTSTAFTSGIIPLEN</sequence>
<keyword evidence="7" id="KW-1185">Reference proteome</keyword>
<dbReference type="Proteomes" id="UP000428333">
    <property type="component" value="Linkage Group LG13"/>
</dbReference>
<dbReference type="GO" id="GO:0030246">
    <property type="term" value="F:carbohydrate binding"/>
    <property type="evidence" value="ECO:0007669"/>
    <property type="project" value="UniProtKB-KW"/>
</dbReference>
<evidence type="ECO:0000256" key="2">
    <source>
        <dbReference type="ARBA" id="ARBA00022734"/>
    </source>
</evidence>
<dbReference type="InterPro" id="IPR011009">
    <property type="entry name" value="Kinase-like_dom_sf"/>
</dbReference>
<dbReference type="PROSITE" id="PS00307">
    <property type="entry name" value="LECTIN_LEGUME_BETA"/>
    <property type="match status" value="1"/>
</dbReference>
<dbReference type="Gene3D" id="2.60.120.200">
    <property type="match status" value="1"/>
</dbReference>
<reference evidence="6 7" key="1">
    <citation type="journal article" date="2019" name="Genome Biol. Evol.">
        <title>The Rhododendron genome and chromosomal organization provide insight into shared whole-genome duplications across the heath family (Ericaceae).</title>
        <authorList>
            <person name="Soza V.L."/>
            <person name="Lindsley D."/>
            <person name="Waalkes A."/>
            <person name="Ramage E."/>
            <person name="Patwardhan R.P."/>
            <person name="Burton J.N."/>
            <person name="Adey A."/>
            <person name="Kumar A."/>
            <person name="Qiu R."/>
            <person name="Shendure J."/>
            <person name="Hall B."/>
        </authorList>
    </citation>
    <scope>NUCLEOTIDE SEQUENCE [LARGE SCALE GENOMIC DNA]</scope>
    <source>
        <strain evidence="6">RSF 1966-606</strain>
    </source>
</reference>
<keyword evidence="4" id="KW-0472">Membrane</keyword>
<dbReference type="PANTHER" id="PTHR32401:SF49">
    <property type="entry name" value="OS10G0129200 PROTEIN"/>
    <property type="match status" value="1"/>
</dbReference>
<gene>
    <name evidence="6" type="ORF">C3L33_21090</name>
</gene>
<feature type="region of interest" description="Disordered" evidence="3">
    <location>
        <begin position="466"/>
        <end position="496"/>
    </location>
</feature>
<evidence type="ECO:0000313" key="7">
    <source>
        <dbReference type="Proteomes" id="UP000428333"/>
    </source>
</evidence>
<dbReference type="OrthoDB" id="1422267at2759"/>
<keyword evidence="2" id="KW-0430">Lectin</keyword>
<dbReference type="SUPFAM" id="SSF49899">
    <property type="entry name" value="Concanavalin A-like lectins/glucanases"/>
    <property type="match status" value="1"/>
</dbReference>
<feature type="non-terminal residue" evidence="6">
    <location>
        <position position="1"/>
    </location>
</feature>
<comment type="similarity">
    <text evidence="1">Belongs to the leguminous lectin family.</text>
</comment>
<comment type="caution">
    <text evidence="6">The sequence shown here is derived from an EMBL/GenBank/DDBJ whole genome shotgun (WGS) entry which is preliminary data.</text>
</comment>
<evidence type="ECO:0000256" key="4">
    <source>
        <dbReference type="SAM" id="Phobius"/>
    </source>
</evidence>
<keyword evidence="4" id="KW-1133">Transmembrane helix</keyword>
<dbReference type="Gene3D" id="3.30.200.20">
    <property type="entry name" value="Phosphorylase Kinase, domain 1"/>
    <property type="match status" value="1"/>
</dbReference>
<dbReference type="InterPro" id="IPR013320">
    <property type="entry name" value="ConA-like_dom_sf"/>
</dbReference>
<feature type="transmembrane region" description="Helical" evidence="4">
    <location>
        <begin position="282"/>
        <end position="309"/>
    </location>
</feature>
<evidence type="ECO:0000256" key="3">
    <source>
        <dbReference type="SAM" id="MobiDB-lite"/>
    </source>
</evidence>
<dbReference type="CDD" id="cd06899">
    <property type="entry name" value="lectin_legume_LecRK_Arcelin_ConA"/>
    <property type="match status" value="1"/>
</dbReference>
<feature type="domain" description="Legume lectin" evidence="5">
    <location>
        <begin position="28"/>
        <end position="280"/>
    </location>
</feature>
<protein>
    <recommendedName>
        <fullName evidence="5">Legume lectin domain-containing protein</fullName>
    </recommendedName>
</protein>
<dbReference type="InterPro" id="IPR019825">
    <property type="entry name" value="Lectin_legB_Mn/Ca_BS"/>
</dbReference>
<evidence type="ECO:0000313" key="6">
    <source>
        <dbReference type="EMBL" id="KAE9447010.1"/>
    </source>
</evidence>
<dbReference type="InterPro" id="IPR050258">
    <property type="entry name" value="Leguminous_Lectin"/>
</dbReference>
<keyword evidence="4" id="KW-0812">Transmembrane</keyword>
<name>A0A6A4KN15_9ERIC</name>
<evidence type="ECO:0000256" key="1">
    <source>
        <dbReference type="ARBA" id="ARBA00007606"/>
    </source>
</evidence>
<organism evidence="6 7">
    <name type="scientific">Rhododendron williamsianum</name>
    <dbReference type="NCBI Taxonomy" id="262921"/>
    <lineage>
        <taxon>Eukaryota</taxon>
        <taxon>Viridiplantae</taxon>
        <taxon>Streptophyta</taxon>
        <taxon>Embryophyta</taxon>
        <taxon>Tracheophyta</taxon>
        <taxon>Spermatophyta</taxon>
        <taxon>Magnoliopsida</taxon>
        <taxon>eudicotyledons</taxon>
        <taxon>Gunneridae</taxon>
        <taxon>Pentapetalae</taxon>
        <taxon>asterids</taxon>
        <taxon>Ericales</taxon>
        <taxon>Ericaceae</taxon>
        <taxon>Ericoideae</taxon>
        <taxon>Rhodoreae</taxon>
        <taxon>Rhododendron</taxon>
    </lineage>
</organism>
<dbReference type="EMBL" id="QEFC01003713">
    <property type="protein sequence ID" value="KAE9447010.1"/>
    <property type="molecule type" value="Genomic_DNA"/>
</dbReference>
<dbReference type="AlphaFoldDB" id="A0A6A4KN15"/>
<accession>A0A6A4KN15</accession>
<dbReference type="SUPFAM" id="SSF56112">
    <property type="entry name" value="Protein kinase-like (PK-like)"/>
    <property type="match status" value="1"/>
</dbReference>
<proteinExistence type="inferred from homology"/>
<dbReference type="PANTHER" id="PTHR32401">
    <property type="entry name" value="CONCANAVALIN A-LIKE LECTIN FAMILY PROTEIN"/>
    <property type="match status" value="1"/>
</dbReference>
<dbReference type="InterPro" id="IPR001220">
    <property type="entry name" value="Legume_lectin_dom"/>
</dbReference>
<dbReference type="Pfam" id="PF00139">
    <property type="entry name" value="Lectin_legB"/>
    <property type="match status" value="1"/>
</dbReference>
<evidence type="ECO:0000259" key="5">
    <source>
        <dbReference type="Pfam" id="PF00139"/>
    </source>
</evidence>